<dbReference type="Proteomes" id="UP000722121">
    <property type="component" value="Unassembled WGS sequence"/>
</dbReference>
<feature type="transmembrane region" description="Helical" evidence="8">
    <location>
        <begin position="311"/>
        <end position="328"/>
    </location>
</feature>
<evidence type="ECO:0000256" key="5">
    <source>
        <dbReference type="ARBA" id="ARBA00022692"/>
    </source>
</evidence>
<proteinExistence type="predicted"/>
<feature type="transmembrane region" description="Helical" evidence="8">
    <location>
        <begin position="159"/>
        <end position="189"/>
    </location>
</feature>
<dbReference type="EMBL" id="JAFITR010000018">
    <property type="protein sequence ID" value="MBN4066712.1"/>
    <property type="molecule type" value="Genomic_DNA"/>
</dbReference>
<dbReference type="PANTHER" id="PTHR33908">
    <property type="entry name" value="MANNOSYLTRANSFERASE YKCB-RELATED"/>
    <property type="match status" value="1"/>
</dbReference>
<sequence length="518" mass="57940">MPPLSSSIARLSFRHLAALAAIKIVGAILLILYSDIGLSPDEAQYWTWSQDLGWGYYSKPPGIAWQIWLTTQLFGNTELGIRFGAVVISTLITFALYALARSAGIAKEGAFWAGAMIALSPLGILSTFAATTDGGAILFLILAAIPCVKAVRKQETPNFLLVGLFLACGLLYKWTPLILWLPILCFATYTPSFRKKTLPCGMALSLLGLFPSLVWNTSHDWATYRHLLGQLLGGPGPRTTKPLFHGNFFEFLAGQFAVLSPIFFLLLITAIVYAWRKRKQISPPIIFLFSFAPILLSYFLLSLLNKIQANWTAYLYPFLCAATAWYATTHLKNGKRWLLTGATLSIILSSLTMTIPYIQTHSIVSAFPIPYKINPFRHSIGWKKLPKILTDAGYDPQKHFLFADSYQMTSILSFYSPGQKRAYFLNLHGDRKNQFSYWPQMQTQQQAIGFYFNAFDIKPLGSLINPKRNLAPLTPYFQNAEPAGTFALFSSYTLPSKGGVLYKCFNYNGLQPKKAEKY</sequence>
<dbReference type="InterPro" id="IPR050297">
    <property type="entry name" value="LipidA_mod_glycosyltrf_83"/>
</dbReference>
<feature type="transmembrane region" description="Helical" evidence="8">
    <location>
        <begin position="337"/>
        <end position="358"/>
    </location>
</feature>
<feature type="transmembrane region" description="Helical" evidence="8">
    <location>
        <begin position="251"/>
        <end position="273"/>
    </location>
</feature>
<evidence type="ECO:0000256" key="6">
    <source>
        <dbReference type="ARBA" id="ARBA00022989"/>
    </source>
</evidence>
<keyword evidence="3" id="KW-0328">Glycosyltransferase</keyword>
<feature type="transmembrane region" description="Helical" evidence="8">
    <location>
        <begin position="111"/>
        <end position="130"/>
    </location>
</feature>
<evidence type="ECO:0000256" key="1">
    <source>
        <dbReference type="ARBA" id="ARBA00004651"/>
    </source>
</evidence>
<feature type="transmembrane region" description="Helical" evidence="8">
    <location>
        <begin position="12"/>
        <end position="33"/>
    </location>
</feature>
<accession>A0ABS3AUQ0</accession>
<evidence type="ECO:0000256" key="8">
    <source>
        <dbReference type="SAM" id="Phobius"/>
    </source>
</evidence>
<keyword evidence="4" id="KW-0808">Transferase</keyword>
<comment type="caution">
    <text evidence="10">The sequence shown here is derived from an EMBL/GenBank/DDBJ whole genome shotgun (WGS) entry which is preliminary data.</text>
</comment>
<reference evidence="10 11" key="1">
    <citation type="submission" date="2021-02" db="EMBL/GenBank/DDBJ databases">
        <title>Activity-based single-cell genomes from oceanic crustal fluid captures similar information to metagenomic and metatranscriptomic surveys with orders of magnitude less sampling.</title>
        <authorList>
            <person name="D'Angelo T.S."/>
            <person name="Orcutt B.N."/>
        </authorList>
    </citation>
    <scope>NUCLEOTIDE SEQUENCE [LARGE SCALE GENOMIC DNA]</scope>
    <source>
        <strain evidence="10">AH-315-G07</strain>
    </source>
</reference>
<evidence type="ECO:0000256" key="3">
    <source>
        <dbReference type="ARBA" id="ARBA00022676"/>
    </source>
</evidence>
<keyword evidence="11" id="KW-1185">Reference proteome</keyword>
<name>A0ABS3AUQ0_9BACT</name>
<evidence type="ECO:0000259" key="9">
    <source>
        <dbReference type="Pfam" id="PF13231"/>
    </source>
</evidence>
<feature type="transmembrane region" description="Helical" evidence="8">
    <location>
        <begin position="285"/>
        <end position="305"/>
    </location>
</feature>
<evidence type="ECO:0000256" key="7">
    <source>
        <dbReference type="ARBA" id="ARBA00023136"/>
    </source>
</evidence>
<dbReference type="PANTHER" id="PTHR33908:SF11">
    <property type="entry name" value="MEMBRANE PROTEIN"/>
    <property type="match status" value="1"/>
</dbReference>
<dbReference type="Pfam" id="PF13231">
    <property type="entry name" value="PMT_2"/>
    <property type="match status" value="1"/>
</dbReference>
<feature type="transmembrane region" description="Helical" evidence="8">
    <location>
        <begin position="136"/>
        <end position="152"/>
    </location>
</feature>
<evidence type="ECO:0000313" key="11">
    <source>
        <dbReference type="Proteomes" id="UP000722121"/>
    </source>
</evidence>
<feature type="domain" description="Glycosyltransferase RgtA/B/C/D-like" evidence="9">
    <location>
        <begin position="58"/>
        <end position="215"/>
    </location>
</feature>
<keyword evidence="2" id="KW-1003">Cell membrane</keyword>
<gene>
    <name evidence="10" type="ORF">JYU14_01355</name>
</gene>
<organism evidence="10 11">
    <name type="scientific">Simkania negevensis</name>
    <dbReference type="NCBI Taxonomy" id="83561"/>
    <lineage>
        <taxon>Bacteria</taxon>
        <taxon>Pseudomonadati</taxon>
        <taxon>Chlamydiota</taxon>
        <taxon>Chlamydiia</taxon>
        <taxon>Parachlamydiales</taxon>
        <taxon>Simkaniaceae</taxon>
        <taxon>Simkania</taxon>
    </lineage>
</organism>
<protein>
    <submittedName>
        <fullName evidence="10">Glycosyltransferase family 39 protein</fullName>
    </submittedName>
</protein>
<keyword evidence="6 8" id="KW-1133">Transmembrane helix</keyword>
<feature type="transmembrane region" description="Helical" evidence="8">
    <location>
        <begin position="79"/>
        <end position="99"/>
    </location>
</feature>
<evidence type="ECO:0000313" key="10">
    <source>
        <dbReference type="EMBL" id="MBN4066712.1"/>
    </source>
</evidence>
<evidence type="ECO:0000256" key="2">
    <source>
        <dbReference type="ARBA" id="ARBA00022475"/>
    </source>
</evidence>
<keyword evidence="7 8" id="KW-0472">Membrane</keyword>
<evidence type="ECO:0000256" key="4">
    <source>
        <dbReference type="ARBA" id="ARBA00022679"/>
    </source>
</evidence>
<comment type="subcellular location">
    <subcellularLocation>
        <location evidence="1">Cell membrane</location>
        <topology evidence="1">Multi-pass membrane protein</topology>
    </subcellularLocation>
</comment>
<dbReference type="InterPro" id="IPR038731">
    <property type="entry name" value="RgtA/B/C-like"/>
</dbReference>
<keyword evidence="5 8" id="KW-0812">Transmembrane</keyword>